<name>A0A2H3JFA7_WOLCO</name>
<feature type="region of interest" description="Disordered" evidence="1">
    <location>
        <begin position="13"/>
        <end position="37"/>
    </location>
</feature>
<feature type="compositionally biased region" description="Polar residues" evidence="1">
    <location>
        <begin position="21"/>
        <end position="33"/>
    </location>
</feature>
<gene>
    <name evidence="2" type="ORF">WOLCODRAFT_150630</name>
</gene>
<dbReference type="EMBL" id="KB468053">
    <property type="protein sequence ID" value="PCH40571.1"/>
    <property type="molecule type" value="Genomic_DNA"/>
</dbReference>
<reference evidence="2 3" key="1">
    <citation type="journal article" date="2012" name="Science">
        <title>The Paleozoic origin of enzymatic lignin decomposition reconstructed from 31 fungal genomes.</title>
        <authorList>
            <person name="Floudas D."/>
            <person name="Binder M."/>
            <person name="Riley R."/>
            <person name="Barry K."/>
            <person name="Blanchette R.A."/>
            <person name="Henrissat B."/>
            <person name="Martinez A.T."/>
            <person name="Otillar R."/>
            <person name="Spatafora J.W."/>
            <person name="Yadav J.S."/>
            <person name="Aerts A."/>
            <person name="Benoit I."/>
            <person name="Boyd A."/>
            <person name="Carlson A."/>
            <person name="Copeland A."/>
            <person name="Coutinho P.M."/>
            <person name="de Vries R.P."/>
            <person name="Ferreira P."/>
            <person name="Findley K."/>
            <person name="Foster B."/>
            <person name="Gaskell J."/>
            <person name="Glotzer D."/>
            <person name="Gorecki P."/>
            <person name="Heitman J."/>
            <person name="Hesse C."/>
            <person name="Hori C."/>
            <person name="Igarashi K."/>
            <person name="Jurgens J.A."/>
            <person name="Kallen N."/>
            <person name="Kersten P."/>
            <person name="Kohler A."/>
            <person name="Kuees U."/>
            <person name="Kumar T.K.A."/>
            <person name="Kuo A."/>
            <person name="LaButti K."/>
            <person name="Larrondo L.F."/>
            <person name="Lindquist E."/>
            <person name="Ling A."/>
            <person name="Lombard V."/>
            <person name="Lucas S."/>
            <person name="Lundell T."/>
            <person name="Martin R."/>
            <person name="McLaughlin D.J."/>
            <person name="Morgenstern I."/>
            <person name="Morin E."/>
            <person name="Murat C."/>
            <person name="Nagy L.G."/>
            <person name="Nolan M."/>
            <person name="Ohm R.A."/>
            <person name="Patyshakuliyeva A."/>
            <person name="Rokas A."/>
            <person name="Ruiz-Duenas F.J."/>
            <person name="Sabat G."/>
            <person name="Salamov A."/>
            <person name="Samejima M."/>
            <person name="Schmutz J."/>
            <person name="Slot J.C."/>
            <person name="St John F."/>
            <person name="Stenlid J."/>
            <person name="Sun H."/>
            <person name="Sun S."/>
            <person name="Syed K."/>
            <person name="Tsang A."/>
            <person name="Wiebenga A."/>
            <person name="Young D."/>
            <person name="Pisabarro A."/>
            <person name="Eastwood D.C."/>
            <person name="Martin F."/>
            <person name="Cullen D."/>
            <person name="Grigoriev I.V."/>
            <person name="Hibbett D.S."/>
        </authorList>
    </citation>
    <scope>NUCLEOTIDE SEQUENCE [LARGE SCALE GENOMIC DNA]</scope>
    <source>
        <strain evidence="2 3">MD-104</strain>
    </source>
</reference>
<accession>A0A2H3JFA7</accession>
<protein>
    <submittedName>
        <fullName evidence="2">Uncharacterized protein</fullName>
    </submittedName>
</protein>
<evidence type="ECO:0000313" key="2">
    <source>
        <dbReference type="EMBL" id="PCH40571.1"/>
    </source>
</evidence>
<dbReference type="AlphaFoldDB" id="A0A2H3JFA7"/>
<evidence type="ECO:0000256" key="1">
    <source>
        <dbReference type="SAM" id="MobiDB-lite"/>
    </source>
</evidence>
<organism evidence="2 3">
    <name type="scientific">Wolfiporia cocos (strain MD-104)</name>
    <name type="common">Brown rot fungus</name>
    <dbReference type="NCBI Taxonomy" id="742152"/>
    <lineage>
        <taxon>Eukaryota</taxon>
        <taxon>Fungi</taxon>
        <taxon>Dikarya</taxon>
        <taxon>Basidiomycota</taxon>
        <taxon>Agaricomycotina</taxon>
        <taxon>Agaricomycetes</taxon>
        <taxon>Polyporales</taxon>
        <taxon>Phaeolaceae</taxon>
        <taxon>Wolfiporia</taxon>
    </lineage>
</organism>
<keyword evidence="3" id="KW-1185">Reference proteome</keyword>
<sequence>MLALLRGREQYAVRPGHHRLSTPSGTPSGTPWQPSAPLLDPWPLPPLPRIFLRSWRATSSADPPLPDPWPLPPLPHLFQRLWWVTSSASPPAPPQALLPPKAPLCQLRLCASPALTSPAPPAPCPPLSQPCPLQLCVGGASSPLLGGWSVASVNGDDGDGNGWAVWGKWGRKDWGIVLVQMGTAGLRNKVSSVSVDGMWRGRGGVIELDHVDW</sequence>
<proteinExistence type="predicted"/>
<evidence type="ECO:0000313" key="3">
    <source>
        <dbReference type="Proteomes" id="UP000218811"/>
    </source>
</evidence>
<dbReference type="Proteomes" id="UP000218811">
    <property type="component" value="Unassembled WGS sequence"/>
</dbReference>